<dbReference type="InterPro" id="IPR002577">
    <property type="entry name" value="HTH_HxlR"/>
</dbReference>
<name>G2GDM0_9ACTN</name>
<organism evidence="2 3">
    <name type="scientific">Streptomyces zinciresistens K42</name>
    <dbReference type="NCBI Taxonomy" id="700597"/>
    <lineage>
        <taxon>Bacteria</taxon>
        <taxon>Bacillati</taxon>
        <taxon>Actinomycetota</taxon>
        <taxon>Actinomycetes</taxon>
        <taxon>Kitasatosporales</taxon>
        <taxon>Streptomycetaceae</taxon>
        <taxon>Streptomyces</taxon>
    </lineage>
</organism>
<dbReference type="PROSITE" id="PS51118">
    <property type="entry name" value="HTH_HXLR"/>
    <property type="match status" value="1"/>
</dbReference>
<protein>
    <recommendedName>
        <fullName evidence="1">HTH hxlR-type domain-containing protein</fullName>
    </recommendedName>
</protein>
<dbReference type="Proteomes" id="UP000004217">
    <property type="component" value="Unassembled WGS sequence"/>
</dbReference>
<dbReference type="InterPro" id="IPR036388">
    <property type="entry name" value="WH-like_DNA-bd_sf"/>
</dbReference>
<evidence type="ECO:0000313" key="3">
    <source>
        <dbReference type="Proteomes" id="UP000004217"/>
    </source>
</evidence>
<proteinExistence type="predicted"/>
<dbReference type="EMBL" id="AGBF01000056">
    <property type="protein sequence ID" value="EGX58406.1"/>
    <property type="molecule type" value="Genomic_DNA"/>
</dbReference>
<dbReference type="AlphaFoldDB" id="G2GDM0"/>
<dbReference type="Pfam" id="PF01638">
    <property type="entry name" value="HxlR"/>
    <property type="match status" value="1"/>
</dbReference>
<dbReference type="Gene3D" id="1.10.10.10">
    <property type="entry name" value="Winged helix-like DNA-binding domain superfamily/Winged helix DNA-binding domain"/>
    <property type="match status" value="1"/>
</dbReference>
<sequence>MLRGAAGLVVREVYEGPPLRVVYRLTGAGAALEPALAALGGWAGKHRPEEERPDGC</sequence>
<dbReference type="SUPFAM" id="SSF46785">
    <property type="entry name" value="Winged helix' DNA-binding domain"/>
    <property type="match status" value="1"/>
</dbReference>
<dbReference type="InterPro" id="IPR036390">
    <property type="entry name" value="WH_DNA-bd_sf"/>
</dbReference>
<keyword evidence="3" id="KW-1185">Reference proteome</keyword>
<comment type="caution">
    <text evidence="2">The sequence shown here is derived from an EMBL/GenBank/DDBJ whole genome shotgun (WGS) entry which is preliminary data.</text>
</comment>
<dbReference type="PATRIC" id="fig|700597.3.peg.3509"/>
<dbReference type="RefSeq" id="WP_007496868.1">
    <property type="nucleotide sequence ID" value="NZ_AGBF01000056.1"/>
</dbReference>
<accession>G2GDM0</accession>
<gene>
    <name evidence="2" type="ORF">SZN_17902</name>
</gene>
<evidence type="ECO:0000259" key="1">
    <source>
        <dbReference type="PROSITE" id="PS51118"/>
    </source>
</evidence>
<feature type="domain" description="HTH hxlR-type" evidence="1">
    <location>
        <begin position="1"/>
        <end position="51"/>
    </location>
</feature>
<evidence type="ECO:0000313" key="2">
    <source>
        <dbReference type="EMBL" id="EGX58406.1"/>
    </source>
</evidence>
<reference evidence="2 3" key="1">
    <citation type="submission" date="2011-08" db="EMBL/GenBank/DDBJ databases">
        <authorList>
            <person name="Lin Y."/>
            <person name="Hao X."/>
            <person name="Johnstone L."/>
            <person name="Miller S.J."/>
            <person name="Wei G."/>
            <person name="Rensing C."/>
        </authorList>
    </citation>
    <scope>NUCLEOTIDE SEQUENCE [LARGE SCALE GENOMIC DNA]</scope>
    <source>
        <strain evidence="2 3">K42</strain>
    </source>
</reference>